<proteinExistence type="inferred from homology"/>
<gene>
    <name evidence="3" type="ORF">Vbra_16527</name>
</gene>
<feature type="compositionally biased region" description="Basic and acidic residues" evidence="2">
    <location>
        <begin position="216"/>
        <end position="225"/>
    </location>
</feature>
<dbReference type="Proteomes" id="UP000041254">
    <property type="component" value="Unassembled WGS sequence"/>
</dbReference>
<dbReference type="PANTHER" id="PTHR33768:SF3">
    <property type="entry name" value="MIP11318P"/>
    <property type="match status" value="1"/>
</dbReference>
<comment type="similarity">
    <text evidence="1">Belongs to the CFAP97 family.</text>
</comment>
<sequence length="381" mass="42616">MFRSIPCASKICSKKWKEEDQERHERRLKGMKGYIDNEEPTRPTFLLSNRKREIMLEEHYAAIDRENKFLLRRMAEIMRKPTFSAIRSVPGPVSLNREYRKKEVGRITHENHRLLKRLERVRPVYNHREWVQAAVEQERYLNNICEFPVTLGARKPREAVRLPPLKPHHTTVEGGMAQTDGMASHRWVQSEPSSVMKAGMVGGPSAASTQKRAKKKAGEAGPRRVLKEGRKLDGRFYLIEFLVDGRTLTITADSEEAPSPTLPPSLAHLELILDEKTHTKALAESHNSYSAIAKRLAIKSDGTLYLAGTAAAAGAKLKRPAPKSTLLTADQMVRRSFEREGTPDVASRFMFGMAVDDEGAVDVAMRGVTPSTPGSVKSGAA</sequence>
<reference evidence="3 4" key="1">
    <citation type="submission" date="2014-11" db="EMBL/GenBank/DDBJ databases">
        <authorList>
            <person name="Zhu J."/>
            <person name="Qi W."/>
            <person name="Song R."/>
        </authorList>
    </citation>
    <scope>NUCLEOTIDE SEQUENCE [LARGE SCALE GENOMIC DNA]</scope>
</reference>
<name>A0A0G4G028_VITBC</name>
<evidence type="ECO:0000313" key="3">
    <source>
        <dbReference type="EMBL" id="CEM20867.1"/>
    </source>
</evidence>
<organism evidence="3 4">
    <name type="scientific">Vitrella brassicaformis (strain CCMP3155)</name>
    <dbReference type="NCBI Taxonomy" id="1169540"/>
    <lineage>
        <taxon>Eukaryota</taxon>
        <taxon>Sar</taxon>
        <taxon>Alveolata</taxon>
        <taxon>Colpodellida</taxon>
        <taxon>Vitrellaceae</taxon>
        <taxon>Vitrella</taxon>
    </lineage>
</organism>
<accession>A0A0G4G028</accession>
<dbReference type="VEuPathDB" id="CryptoDB:Vbra_16527"/>
<dbReference type="OrthoDB" id="292876at2759"/>
<dbReference type="InParanoid" id="A0A0G4G028"/>
<dbReference type="OMA" id="ITHENHR"/>
<keyword evidence="4" id="KW-1185">Reference proteome</keyword>
<dbReference type="InterPro" id="IPR038792">
    <property type="entry name" value="CFAP97D1/2"/>
</dbReference>
<dbReference type="EMBL" id="CDMY01000531">
    <property type="protein sequence ID" value="CEM20867.1"/>
    <property type="molecule type" value="Genomic_DNA"/>
</dbReference>
<dbReference type="PhylomeDB" id="A0A0G4G028"/>
<dbReference type="Pfam" id="PF13879">
    <property type="entry name" value="Hmw_CFAP97"/>
    <property type="match status" value="1"/>
</dbReference>
<feature type="region of interest" description="Disordered" evidence="2">
    <location>
        <begin position="200"/>
        <end position="225"/>
    </location>
</feature>
<dbReference type="AlphaFoldDB" id="A0A0G4G028"/>
<evidence type="ECO:0000313" key="4">
    <source>
        <dbReference type="Proteomes" id="UP000041254"/>
    </source>
</evidence>
<evidence type="ECO:0000256" key="2">
    <source>
        <dbReference type="SAM" id="MobiDB-lite"/>
    </source>
</evidence>
<dbReference type="InterPro" id="IPR029488">
    <property type="entry name" value="Hmw/CFAP97"/>
</dbReference>
<dbReference type="PANTHER" id="PTHR33768">
    <property type="entry name" value="MIP11318P"/>
    <property type="match status" value="1"/>
</dbReference>
<protein>
    <submittedName>
        <fullName evidence="3">Uncharacterized protein</fullName>
    </submittedName>
</protein>
<evidence type="ECO:0000256" key="1">
    <source>
        <dbReference type="ARBA" id="ARBA00008315"/>
    </source>
</evidence>